<evidence type="ECO:0000313" key="3">
    <source>
        <dbReference type="Proteomes" id="UP000826195"/>
    </source>
</evidence>
<sequence length="113" mass="13150">MPVDGHQNAQWWGILYCDVKRLKGKRNHRRMTSSRDERKEESWHQHTPPPCTIIQSGRHTPEICPHFSIQQPFKTHGGVQARGNLKVQPNFSRWHSRRFTPTPSDGVSSKLMV</sequence>
<dbReference type="EMBL" id="JAHXZJ010000001">
    <property type="protein sequence ID" value="KAH0567709.1"/>
    <property type="molecule type" value="Genomic_DNA"/>
</dbReference>
<proteinExistence type="predicted"/>
<feature type="compositionally biased region" description="Basic and acidic residues" evidence="1">
    <location>
        <begin position="33"/>
        <end position="44"/>
    </location>
</feature>
<evidence type="ECO:0000313" key="2">
    <source>
        <dbReference type="EMBL" id="KAH0567709.1"/>
    </source>
</evidence>
<dbReference type="AlphaFoldDB" id="A0AAV7IS90"/>
<evidence type="ECO:0000256" key="1">
    <source>
        <dbReference type="SAM" id="MobiDB-lite"/>
    </source>
</evidence>
<protein>
    <submittedName>
        <fullName evidence="2">Uncharacterized protein</fullName>
    </submittedName>
</protein>
<feature type="region of interest" description="Disordered" evidence="1">
    <location>
        <begin position="90"/>
        <end position="113"/>
    </location>
</feature>
<accession>A0AAV7IS90</accession>
<keyword evidence="3" id="KW-1185">Reference proteome</keyword>
<dbReference type="Proteomes" id="UP000826195">
    <property type="component" value="Unassembled WGS sequence"/>
</dbReference>
<feature type="region of interest" description="Disordered" evidence="1">
    <location>
        <begin position="25"/>
        <end position="57"/>
    </location>
</feature>
<gene>
    <name evidence="2" type="ORF">KQX54_012035</name>
</gene>
<reference evidence="2 3" key="1">
    <citation type="journal article" date="2021" name="J. Hered.">
        <title>A chromosome-level genome assembly of the parasitoid wasp, Cotesia glomerata (Hymenoptera: Braconidae).</title>
        <authorList>
            <person name="Pinto B.J."/>
            <person name="Weis J.J."/>
            <person name="Gamble T."/>
            <person name="Ode P.J."/>
            <person name="Paul R."/>
            <person name="Zaspel J.M."/>
        </authorList>
    </citation>
    <scope>NUCLEOTIDE SEQUENCE [LARGE SCALE GENOMIC DNA]</scope>
    <source>
        <strain evidence="2">CgM1</strain>
    </source>
</reference>
<comment type="caution">
    <text evidence="2">The sequence shown here is derived from an EMBL/GenBank/DDBJ whole genome shotgun (WGS) entry which is preliminary data.</text>
</comment>
<organism evidence="2 3">
    <name type="scientific">Cotesia glomerata</name>
    <name type="common">Lepidopteran parasitic wasp</name>
    <name type="synonym">Apanteles glomeratus</name>
    <dbReference type="NCBI Taxonomy" id="32391"/>
    <lineage>
        <taxon>Eukaryota</taxon>
        <taxon>Metazoa</taxon>
        <taxon>Ecdysozoa</taxon>
        <taxon>Arthropoda</taxon>
        <taxon>Hexapoda</taxon>
        <taxon>Insecta</taxon>
        <taxon>Pterygota</taxon>
        <taxon>Neoptera</taxon>
        <taxon>Endopterygota</taxon>
        <taxon>Hymenoptera</taxon>
        <taxon>Apocrita</taxon>
        <taxon>Ichneumonoidea</taxon>
        <taxon>Braconidae</taxon>
        <taxon>Microgastrinae</taxon>
        <taxon>Cotesia</taxon>
    </lineage>
</organism>
<name>A0AAV7IS90_COTGL</name>
<feature type="compositionally biased region" description="Polar residues" evidence="1">
    <location>
        <begin position="90"/>
        <end position="107"/>
    </location>
</feature>